<feature type="signal peptide" evidence="12">
    <location>
        <begin position="1"/>
        <end position="24"/>
    </location>
</feature>
<keyword evidence="6 8" id="KW-1015">Disulfide bond</keyword>
<reference evidence="14 15" key="1">
    <citation type="journal article" date="2017" name="Nat. Ecol. Evol.">
        <title>Scallop genome provides insights into evolution of bilaterian karyotype and development.</title>
        <authorList>
            <person name="Wang S."/>
            <person name="Zhang J."/>
            <person name="Jiao W."/>
            <person name="Li J."/>
            <person name="Xun X."/>
            <person name="Sun Y."/>
            <person name="Guo X."/>
            <person name="Huan P."/>
            <person name="Dong B."/>
            <person name="Zhang L."/>
            <person name="Hu X."/>
            <person name="Sun X."/>
            <person name="Wang J."/>
            <person name="Zhao C."/>
            <person name="Wang Y."/>
            <person name="Wang D."/>
            <person name="Huang X."/>
            <person name="Wang R."/>
            <person name="Lv J."/>
            <person name="Li Y."/>
            <person name="Zhang Z."/>
            <person name="Liu B."/>
            <person name="Lu W."/>
            <person name="Hui Y."/>
            <person name="Liang J."/>
            <person name="Zhou Z."/>
            <person name="Hou R."/>
            <person name="Li X."/>
            <person name="Liu Y."/>
            <person name="Li H."/>
            <person name="Ning X."/>
            <person name="Lin Y."/>
            <person name="Zhao L."/>
            <person name="Xing Q."/>
            <person name="Dou J."/>
            <person name="Li Y."/>
            <person name="Mao J."/>
            <person name="Guo H."/>
            <person name="Dou H."/>
            <person name="Li T."/>
            <person name="Mu C."/>
            <person name="Jiang W."/>
            <person name="Fu Q."/>
            <person name="Fu X."/>
            <person name="Miao Y."/>
            <person name="Liu J."/>
            <person name="Yu Q."/>
            <person name="Li R."/>
            <person name="Liao H."/>
            <person name="Li X."/>
            <person name="Kong Y."/>
            <person name="Jiang Z."/>
            <person name="Chourrout D."/>
            <person name="Li R."/>
            <person name="Bao Z."/>
        </authorList>
    </citation>
    <scope>NUCLEOTIDE SEQUENCE [LARGE SCALE GENOMIC DNA]</scope>
    <source>
        <strain evidence="14 15">PY_sf001</strain>
    </source>
</reference>
<dbReference type="InterPro" id="IPR001791">
    <property type="entry name" value="Laminin_G"/>
</dbReference>
<dbReference type="InterPro" id="IPR001774">
    <property type="entry name" value="DSL"/>
</dbReference>
<keyword evidence="15" id="KW-1185">Reference proteome</keyword>
<evidence type="ECO:0000256" key="8">
    <source>
        <dbReference type="PROSITE-ProRule" id="PRU00377"/>
    </source>
</evidence>
<evidence type="ECO:0000256" key="11">
    <source>
        <dbReference type="SAM" id="Phobius"/>
    </source>
</evidence>
<feature type="chain" id="PRO_5013075170" description="Delta-like protein" evidence="12">
    <location>
        <begin position="25"/>
        <end position="3968"/>
    </location>
</feature>
<keyword evidence="9 11" id="KW-0472">Membrane</keyword>
<feature type="domain" description="DSL" evidence="13">
    <location>
        <begin position="177"/>
        <end position="221"/>
    </location>
</feature>
<keyword evidence="9 12" id="KW-0732">Signal</keyword>
<evidence type="ECO:0000256" key="2">
    <source>
        <dbReference type="ARBA" id="ARBA00022536"/>
    </source>
</evidence>
<keyword evidence="7" id="KW-0325">Glycoprotein</keyword>
<evidence type="ECO:0000256" key="1">
    <source>
        <dbReference type="ARBA" id="ARBA00022473"/>
    </source>
</evidence>
<dbReference type="OrthoDB" id="6135314at2759"/>
<dbReference type="Pfam" id="PF02210">
    <property type="entry name" value="Laminin_G_2"/>
    <property type="match status" value="1"/>
</dbReference>
<dbReference type="Pfam" id="PF01414">
    <property type="entry name" value="DSL"/>
    <property type="match status" value="1"/>
</dbReference>
<name>A0A210Q3X4_MIZYE</name>
<evidence type="ECO:0000259" key="13">
    <source>
        <dbReference type="PROSITE" id="PS51051"/>
    </source>
</evidence>
<dbReference type="SMART" id="SM00051">
    <property type="entry name" value="DSL"/>
    <property type="match status" value="1"/>
</dbReference>
<feature type="disulfide bond" evidence="8">
    <location>
        <begin position="192"/>
        <end position="204"/>
    </location>
</feature>
<organism evidence="14 15">
    <name type="scientific">Mizuhopecten yessoensis</name>
    <name type="common">Japanese scallop</name>
    <name type="synonym">Patinopecten yessoensis</name>
    <dbReference type="NCBI Taxonomy" id="6573"/>
    <lineage>
        <taxon>Eukaryota</taxon>
        <taxon>Metazoa</taxon>
        <taxon>Spiralia</taxon>
        <taxon>Lophotrochozoa</taxon>
        <taxon>Mollusca</taxon>
        <taxon>Bivalvia</taxon>
        <taxon>Autobranchia</taxon>
        <taxon>Pteriomorphia</taxon>
        <taxon>Pectinida</taxon>
        <taxon>Pectinoidea</taxon>
        <taxon>Pectinidae</taxon>
        <taxon>Mizuhopecten</taxon>
    </lineage>
</organism>
<keyword evidence="3 9" id="KW-0812">Transmembrane</keyword>
<dbReference type="InterPro" id="IPR011651">
    <property type="entry name" value="Notch_ligand_N"/>
</dbReference>
<dbReference type="PRINTS" id="PR01217">
    <property type="entry name" value="PRICHEXTENSN"/>
</dbReference>
<evidence type="ECO:0000256" key="4">
    <source>
        <dbReference type="ARBA" id="ARBA00022737"/>
    </source>
</evidence>
<keyword evidence="5 9" id="KW-1133">Transmembrane helix</keyword>
<feature type="region of interest" description="Disordered" evidence="10">
    <location>
        <begin position="386"/>
        <end position="721"/>
    </location>
</feature>
<dbReference type="Gene3D" id="2.60.40.3510">
    <property type="match status" value="1"/>
</dbReference>
<dbReference type="STRING" id="6573.A0A210Q3X4"/>
<dbReference type="EMBL" id="NEDP02005102">
    <property type="protein sequence ID" value="OWF43441.1"/>
    <property type="molecule type" value="Genomic_DNA"/>
</dbReference>
<comment type="subcellular location">
    <subcellularLocation>
        <location evidence="9">Membrane</location>
        <topology evidence="9">Single-pass type I membrane protein</topology>
    </subcellularLocation>
</comment>
<dbReference type="PROSITE" id="PS51051">
    <property type="entry name" value="DSL"/>
    <property type="match status" value="1"/>
</dbReference>
<sequence length="3968" mass="444995">MSVTPMDFTLALFVLLWNIIDVESKGKLAIQLVDFHNKQGLDINGQCCDGANIPMCPLEQCDHHFTVCAGEHPSANLTGGGCQFGREDFNAHDNENEISFTAGKSSLFSFDTWKGSAYISVQVTDSDSDGLAPVDNLYLNFTSDIPGFNSTTDFKSTYTLKGQRPQHPTSLSLKVKVYCDPHYYGDDCSINCVADNACNGHYTCDNKGRKVCNDGWKGDNCEVIIQGGPADCSVYQDRTEFVPSVWEGQYRCPGESSQAFVLNVTHSSGLITTVGDITIQSFVIPLSGTYASSFKILTLQGQTLVPKDIGGRNLTTLELNLQEKDHEAIEMKGDVLIDQEKCPVLNLTRTKAYFDGCYVQGTCVRYGIQKDQFYCCCNDGNSCPKATKKPPTTQTTKATKSTTKPTTTTNKPTTPTTKPTTSTTKPTTPTTKPTTSTTKPTTPTTKPTTPTTKPTTPTTKPTTPTTKPTTPTTKHNTPTTKPNTPTNKPTTPTTKPTTPTTKPTTPTTKPTTPTTNPTTPTTNPTTPTTKHNTPTTNPNTPTNKPTTQTTKPTTPTTKPTTPTSSISGPTTTEPITTVTQSPTTKTTHGPSTAASTTSTTLPPSTSTPTTPITLPPSTSTPTTSTALPPSTSTKAPTTSTKLPPSDTTPTTSITRLPSTSTKAPTASMTLPPSATTPTTSIARLPSTSTKAPTASTTLPPSSSSNAATTSTPGSPSSSAPPFTFKNVTQQLYLELVAEERDTFITMGIIMAWTQINTVSIQVNNITVQAVTSFQAVGENGVEVCAVFVNMTVPYTAKKPTSDMIVSKMQVLANSSLIRLYTGPTNNLALYKMDYALTFTLEGTMPQNWLKSQWETAILSALNKSCDIQACVSLANTVINMKKMEELVGPRGMELTKVYFFVERDGNPLMSLTVDTSATLSIDYVSAFTSAGLTGVKVHTGWGGTPYRFHYTLLVEGTVFNEDLPKFTSLLEKVWATEYPAKYKDCGICNITIARLEQYTGDNGTLVTALVYLYYLRFTIQFPLLVPPPPVAQINSSMTLMNRDHSPYTLYMGSDVFRYTHHYSVLITGQVDLPADLTLLQSLLTTAWTNWTQTNKGSYQNFQGWNMTIKGSELFISQNGEFVTNLICFITSKDQVVDSRVVMVPTLTWLSQASKDWLTFKHRNGEPYKVFTSHIPSEMIRVQDTFVVYMKGYVYHRDMSAIQSQIQNAWNDTLTGAIVEVLKSIIYTRTVDGTEEVLTALHYKLVNSRTNELSLATQWSVSQKTAVYQGIISNLTSLITKRTYTAITTDLSSWFVMDRHFVLYFASRLGQFDIDFKFKSALKTALEVKWKDYDFFQDLKIHAAFQEKVYIGTRSVWRVVFFLKSSEREVINPLWVAPITEHIVNKSLSITSLEGNTYDLYLGQRSANLFLYRSHFHLTFTQEVSRIDYVRITNDLQTLWCNNTQGCQHSINVSITVKEQEHFLDIKGVSYWRLIYFVWFNGTWLDSRTTLDIKWREYNVTWMSQYGVHYQTATRHLDIWHFSYAFNLYYHTKFYNTETQRDTLLTTLRSAWTGMGFLNKECRSLDVDIVRQHQLPTASGTLWQLTYFLRYNGENGHNWTVDAQSWPLLNSTLPAHISTSVSLKWFQSLISVYSSNKVAVTDFSAIEKDMTSSLLNQNPEFKGCGCYHVKVEFQEEVVDASGHTYWRLYYHVYKNDHVIPLSSIRPISWVYFNKQYSIGGHYGHHYNFSWQWTWQQIYSRYSSLGGVYLSHRLSSTHYHQLNSLLEEYYTHYYNDFKKVKATSATTPREYFTKDGSTVWHIPFILEVNGTRTYPPPLNISALQLNLTTARGTTYEFISESKVTSTQKFSSITTDHKVSSTAYEEIKAAIIKTLVNQFPDFEASWLKIDMGPQRELVDEKGYSSWKLHYSLSVNGTKFDTKGALILNSTELTKNLLTVTGPNSVHYHLANTTSPVSAETLMSINLATDVSIAHTHHVQEQVKEVWQKYYGDSSSVDVKFIRQNQFVSLTGESLWRWDYVLSINGTSVQPEEVKSIDRNQLTTNLLNLTGSGTERYQLKNWTSAYNNYEMHFPLYIANKVSQTDFYKFKEKLHKAWLAIGKNVTVDIVTQEEIVNSKGNSVWKLVYFAKNGSEILDSRVSPNINSTALDVIQGPRGPYIILKDSGFTSNLKYSLGSSVAIDHKLDVQGINLITKKIKDGLEQNYNYQDLKGKLSVSIVRQEEYLKSDGTRGWKVVYFVNVDGKTVRASSLSSGNISLAGYQGPHGVLYNVLKKSELVYDFRDRFTITMKTKVTPESFKSLKNIIIAAWNNTNTEYERCGCLSMDKINANQFEEVVDQHGNSLWQLTYFLQKNSTVVESRTHSPLNLTHLQTMFKGLTDAKGEVYRVVDTAVVSVTPLSLASHFYLDRQTALQELQNFTEKEWILKGFQSVKVDMIRMIRVFDVFWKQWWKVEYFIRGNESLLDPAILPDLTFSSASIQGLHGYNVSVRAPTAMVAKTDYSWSFSLTVDKEVKRSHIQHFKNAIRNSWTSVTAIAANVDIFIPEQVKMVSNKGTFYWILPVFVYDKGAGQYLDSRVHSDLNVSDIQKSVDTANTRDVYRLVSTVNSGLRRYDTGFTLYLSSFVKRAHLSTLSTDIAQLWKTKEYDTNSKVTVSIVKQEELVTNTGKVASKMTYFLQINSTDIHFSQVTDLDHEMVQEVVTMVTGQKAVLLNGVKELATSTSHSGVTIETAYSYSNLHNLFLTSPILDQDTPVMETRLAKAWLSQMADERAITVTFERNYLIKMNLSVSNADLINYDVIRIGFSTSVKQGILIQLEVWKDSYFSVKITNTGSVAFIVDSAVYRGEITTKGVDYTDGAYHVVQLRTQQVTTSMWTVFMQVDDGEEYHKSFPKPNRTLTTFYVGNNDTEGTGQGFEGKIFLLQVGEFYPLRYAFTSHLPSDVQLSPPNMTVSVYSIGQNAGLPNTKPKWKVDIEDILHLSAKILFQDEVVTDKRRSMWNVKYAIIVNKQKQLRRAQVSQLSFDNIETFLNLTRSGSNDTYHYMDEKYTVNTISYRDLYHLHIHQRAASQDYLSIQANLSTIWKKKENSTKRVTVMKQEEVIDAKGHIFWKLSYHVASEDGASPINPRLVDGVTTARLAEGVVIDSPLGIRYKVLGVSQTYRLSQAYRFVVSRRVQLNDEVKLRTGILKIVAASQKGLQTSSLEVVAFRTDKVVDQASGQFSWQHSYVVAENGTTLDASRQTELAANNLSQILSGAGLGLMYKLEKGVVRSYSDMFGFTLVGQVSTEITKSIQTHLKAAWKLHTETAIISNLKRQEFIGQNGATLTKYHYFVERNGSLLYPSLTVMANTSQLARNLSVTVYNGHKETDYNDCYRVSVQGHHGPFNTAVITRAIQTMWAGQGTTGGTTTSNYTVAIVKREEEVGKYGLKLSTLVFTVEKDSMTLTPNYRASPALSSAWTSSGQSGQVYSGQQQTFRMSGLFQLGLQLAEHVTELTKSDRANLEKMIHTVWNVVSGDVKIDVVANQKFHSKDNSATVNKLLYAVKIDGQVTENWEKSIPDLETKLFTALNKSTDLRNNFNIITSYGGRIRSVYLRGGSRVNVTLLSQALMQAWQLNTKAGTSDLNIVSQRKFVTSLWDFFTMKVQYVVSVNKTDPEDSGIEPPSYDKVETALTSVNLGQCGKGSLKYNKVHVQGSPATLNFTNIAGAMRTTWTSKNTEIANMLTVSFKQVQHRQKRAAAESYRLVDDDGHEISPVEFTVALNQEEPSSMFLDTPSDEEVSVGLKAANTKLCLCQPRLAAQLKVKGLVSEDDKDKVKAAVKDAFLKKNQDLNEDDLGIELSITNATDPSGKHASDVDYIVKRNDNGDVEDLIRPNEAQLMSDIQSMYSKMEKVEDDKKDDWILPVAVACGVLVFILIVIIVCYVIYIRRHRKKGDLIKQEDNVRNRNTFDKEHFSDPALYDDQGPLKYDNPAYDNKLYL</sequence>
<dbReference type="SUPFAM" id="SSF49899">
    <property type="entry name" value="Concanavalin A-like lectins/glucanases"/>
    <property type="match status" value="1"/>
</dbReference>
<proteinExistence type="predicted"/>
<evidence type="ECO:0000256" key="7">
    <source>
        <dbReference type="ARBA" id="ARBA00023180"/>
    </source>
</evidence>
<feature type="transmembrane region" description="Helical" evidence="11">
    <location>
        <begin position="3890"/>
        <end position="3915"/>
    </location>
</feature>
<keyword evidence="1 9" id="KW-0217">Developmental protein</keyword>
<keyword evidence="4 9" id="KW-0677">Repeat</keyword>
<gene>
    <name evidence="14" type="ORF">KP79_PYT08207</name>
</gene>
<evidence type="ECO:0000256" key="5">
    <source>
        <dbReference type="ARBA" id="ARBA00022989"/>
    </source>
</evidence>
<comment type="caution">
    <text evidence="14">The sequence shown here is derived from an EMBL/GenBank/DDBJ whole genome shotgun (WGS) entry which is preliminary data.</text>
</comment>
<feature type="compositionally biased region" description="Low complexity" evidence="10">
    <location>
        <begin position="389"/>
        <end position="721"/>
    </location>
</feature>
<comment type="function">
    <text evidence="9">Putative Notch ligand involved in the mediation of Notch signaling.</text>
</comment>
<evidence type="ECO:0000256" key="12">
    <source>
        <dbReference type="SAM" id="SignalP"/>
    </source>
</evidence>
<dbReference type="Proteomes" id="UP000242188">
    <property type="component" value="Unassembled WGS sequence"/>
</dbReference>
<dbReference type="Pfam" id="PF07657">
    <property type="entry name" value="MNNL"/>
    <property type="match status" value="1"/>
</dbReference>
<evidence type="ECO:0000313" key="15">
    <source>
        <dbReference type="Proteomes" id="UP000242188"/>
    </source>
</evidence>
<evidence type="ECO:0000256" key="10">
    <source>
        <dbReference type="SAM" id="MobiDB-lite"/>
    </source>
</evidence>
<evidence type="ECO:0000256" key="6">
    <source>
        <dbReference type="ARBA" id="ARBA00023157"/>
    </source>
</evidence>
<feature type="disulfide bond" evidence="8">
    <location>
        <begin position="212"/>
        <end position="221"/>
    </location>
</feature>
<dbReference type="GO" id="GO:0007219">
    <property type="term" value="P:Notch signaling pathway"/>
    <property type="evidence" value="ECO:0007669"/>
    <property type="project" value="InterPro"/>
</dbReference>
<feature type="disulfide bond" evidence="8">
    <location>
        <begin position="179"/>
        <end position="188"/>
    </location>
</feature>
<dbReference type="Gene3D" id="2.10.25.140">
    <property type="match status" value="1"/>
</dbReference>
<dbReference type="GO" id="GO:0016020">
    <property type="term" value="C:membrane"/>
    <property type="evidence" value="ECO:0007669"/>
    <property type="project" value="UniProtKB-SubCell"/>
</dbReference>
<evidence type="ECO:0000256" key="9">
    <source>
        <dbReference type="RuleBase" id="RU280815"/>
    </source>
</evidence>
<evidence type="ECO:0000256" key="3">
    <source>
        <dbReference type="ARBA" id="ARBA00022692"/>
    </source>
</evidence>
<dbReference type="Gene3D" id="2.60.120.200">
    <property type="match status" value="1"/>
</dbReference>
<evidence type="ECO:0000313" key="14">
    <source>
        <dbReference type="EMBL" id="OWF43441.1"/>
    </source>
</evidence>
<accession>A0A210Q3X4</accession>
<keyword evidence="2 9" id="KW-0245">EGF-like domain</keyword>
<dbReference type="InterPro" id="IPR013320">
    <property type="entry name" value="ConA-like_dom_sf"/>
</dbReference>
<protein>
    <recommendedName>
        <fullName evidence="9">Delta-like protein</fullName>
    </recommendedName>
</protein>